<keyword evidence="2" id="KW-1185">Reference proteome</keyword>
<dbReference type="RefSeq" id="WP_080524302.1">
    <property type="nucleotide sequence ID" value="NZ_LPUF01000004.1"/>
</dbReference>
<dbReference type="Proteomes" id="UP000191980">
    <property type="component" value="Unassembled WGS sequence"/>
</dbReference>
<gene>
    <name evidence="1" type="ORF">AU255_17950</name>
</gene>
<evidence type="ECO:0000313" key="2">
    <source>
        <dbReference type="Proteomes" id="UP000191980"/>
    </source>
</evidence>
<dbReference type="AlphaFoldDB" id="A0A1V8M1D3"/>
<sequence length="187" mass="22069">MKYIIRKLNADFIFNELEQVRQQFVDALTYTMESANIVFDKKASHPLDIYIEYDFQQKDHEDVVYGFNLREEIARNFALDVNKYHASERLLNISKSLRQLADELDSRYKKEPVQTVAEIKDQQQTEYAKKVNRSYREVLKDALAIDEARKKEQSLNDLNRSTGFLDAEYKINPHQDQTPLLKDSLND</sequence>
<dbReference type="EMBL" id="LPUF01000004">
    <property type="protein sequence ID" value="OQK15355.1"/>
    <property type="molecule type" value="Genomic_DNA"/>
</dbReference>
<accession>A0A1V8M1D3</accession>
<reference evidence="1 2" key="1">
    <citation type="submission" date="2015-12" db="EMBL/GenBank/DDBJ databases">
        <authorList>
            <person name="Shamseldin A."/>
            <person name="Moawad H."/>
            <person name="Abd El-Rahim W.M."/>
            <person name="Sadowsky M.J."/>
        </authorList>
    </citation>
    <scope>NUCLEOTIDE SEQUENCE [LARGE SCALE GENOMIC DNA]</scope>
    <source>
        <strain evidence="1 2">WF1</strain>
    </source>
</reference>
<proteinExistence type="predicted"/>
<protein>
    <submittedName>
        <fullName evidence="1">Uncharacterized protein</fullName>
    </submittedName>
</protein>
<organism evidence="1 2">
    <name type="scientific">Methyloprofundus sedimenti</name>
    <dbReference type="NCBI Taxonomy" id="1420851"/>
    <lineage>
        <taxon>Bacteria</taxon>
        <taxon>Pseudomonadati</taxon>
        <taxon>Pseudomonadota</taxon>
        <taxon>Gammaproteobacteria</taxon>
        <taxon>Methylococcales</taxon>
        <taxon>Methylococcaceae</taxon>
        <taxon>Methyloprofundus</taxon>
    </lineage>
</organism>
<comment type="caution">
    <text evidence="1">The sequence shown here is derived from an EMBL/GenBank/DDBJ whole genome shotgun (WGS) entry which is preliminary data.</text>
</comment>
<dbReference type="OrthoDB" id="5572807at2"/>
<evidence type="ECO:0000313" key="1">
    <source>
        <dbReference type="EMBL" id="OQK15355.1"/>
    </source>
</evidence>
<name>A0A1V8M1D3_9GAMM</name>